<evidence type="ECO:0000256" key="9">
    <source>
        <dbReference type="SAM" id="Phobius"/>
    </source>
</evidence>
<feature type="transmembrane region" description="Helical" evidence="9">
    <location>
        <begin position="58"/>
        <end position="80"/>
    </location>
</feature>
<keyword evidence="3" id="KW-0813">Transport</keyword>
<evidence type="ECO:0000256" key="1">
    <source>
        <dbReference type="ARBA" id="ARBA00004651"/>
    </source>
</evidence>
<dbReference type="RefSeq" id="WP_155095981.1">
    <property type="nucleotide sequence ID" value="NZ_WMIE01000007.1"/>
</dbReference>
<dbReference type="EMBL" id="WMIE01000007">
    <property type="protein sequence ID" value="MTH78627.1"/>
    <property type="molecule type" value="Genomic_DNA"/>
</dbReference>
<sequence length="575" mass="61713">MTDPTDGTFKDSSADATSPEEEALPAPEGPTAVIDTDYEIGQDNIQGEGVIPFDVHHMVFTVSAVAIVTFTVLTLALQYFTAHAPINGEIQPSGSEVFFTGLRNWLTNSLDWFFMLAGNVFVVLCLALIVSPLGSVRLGGPHATPDFSRMGWFAMLFAAGMGIGLMFYGVSEPLSHYSAAFTGPVIENGVRIDSAPLNGAPGDALEARRLAMAATIFHWGLHPWAIYAVVALSLALFSFNKGLPLTMRSVFYPIFGEKVWGWPGHVIDILAVFATVFGLATSLGFGAEQATAGLHFLFGIGDGTSTKIILILIIIAIATISVISGVDKGVQLLSQANMMLALLLLLFVILTGPTVQILKGFFGNLGAYTRDFVPLANPFGRTDDAFREGWTAFYWAWWISWSPFVGMFIARVSRGRTVREFLLAVLIVPSFISVLWMTALGGTAISQFQAGIDQVANAALELQLFEMLSHLPMHAISSFVGIVLVVVFFITSCDSGSLVIDTICSGGKVQSPTPQRIFWCGFEGLVAIALLLGGGLTALQAMAVSTGLPFTIVLLGAVWAIIRGLIEERREIVNA</sequence>
<dbReference type="Proteomes" id="UP000478183">
    <property type="component" value="Unassembled WGS sequence"/>
</dbReference>
<dbReference type="PANTHER" id="PTHR30047">
    <property type="entry name" value="HIGH-AFFINITY CHOLINE TRANSPORT PROTEIN-RELATED"/>
    <property type="match status" value="1"/>
</dbReference>
<gene>
    <name evidence="10" type="ORF">GL286_12895</name>
</gene>
<keyword evidence="7 9" id="KW-0472">Membrane</keyword>
<feature type="transmembrane region" description="Helical" evidence="9">
    <location>
        <begin position="338"/>
        <end position="358"/>
    </location>
</feature>
<protein>
    <submittedName>
        <fullName evidence="10">BCCT family transporter</fullName>
    </submittedName>
</protein>
<feature type="transmembrane region" description="Helical" evidence="9">
    <location>
        <begin position="307"/>
        <end position="326"/>
    </location>
</feature>
<evidence type="ECO:0000256" key="6">
    <source>
        <dbReference type="ARBA" id="ARBA00022989"/>
    </source>
</evidence>
<keyword evidence="5 9" id="KW-0812">Transmembrane</keyword>
<accession>A0A6L6JDD9</accession>
<proteinExistence type="inferred from homology"/>
<keyword evidence="11" id="KW-1185">Reference proteome</keyword>
<dbReference type="OrthoDB" id="9775735at2"/>
<evidence type="ECO:0000256" key="2">
    <source>
        <dbReference type="ARBA" id="ARBA00005658"/>
    </source>
</evidence>
<organism evidence="10 11">
    <name type="scientific">Paracoccus aestuariivivens</name>
    <dbReference type="NCBI Taxonomy" id="1820333"/>
    <lineage>
        <taxon>Bacteria</taxon>
        <taxon>Pseudomonadati</taxon>
        <taxon>Pseudomonadota</taxon>
        <taxon>Alphaproteobacteria</taxon>
        <taxon>Rhodobacterales</taxon>
        <taxon>Paracoccaceae</taxon>
        <taxon>Paracoccus</taxon>
    </lineage>
</organism>
<feature type="transmembrane region" description="Helical" evidence="9">
    <location>
        <begin position="421"/>
        <end position="439"/>
    </location>
</feature>
<evidence type="ECO:0000313" key="11">
    <source>
        <dbReference type="Proteomes" id="UP000478183"/>
    </source>
</evidence>
<feature type="transmembrane region" description="Helical" evidence="9">
    <location>
        <begin position="542"/>
        <end position="562"/>
    </location>
</feature>
<keyword evidence="4" id="KW-1003">Cell membrane</keyword>
<feature type="transmembrane region" description="Helical" evidence="9">
    <location>
        <begin position="151"/>
        <end position="170"/>
    </location>
</feature>
<dbReference type="AlphaFoldDB" id="A0A6L6JDD9"/>
<dbReference type="Pfam" id="PF02028">
    <property type="entry name" value="BCCT"/>
    <property type="match status" value="1"/>
</dbReference>
<dbReference type="GO" id="GO:0022857">
    <property type="term" value="F:transmembrane transporter activity"/>
    <property type="evidence" value="ECO:0007669"/>
    <property type="project" value="InterPro"/>
</dbReference>
<dbReference type="NCBIfam" id="TIGR00842">
    <property type="entry name" value="bcct"/>
    <property type="match status" value="1"/>
</dbReference>
<dbReference type="GO" id="GO:0005886">
    <property type="term" value="C:plasma membrane"/>
    <property type="evidence" value="ECO:0007669"/>
    <property type="project" value="UniProtKB-SubCell"/>
</dbReference>
<keyword evidence="6 9" id="KW-1133">Transmembrane helix</keyword>
<comment type="similarity">
    <text evidence="2">Belongs to the BCCT transporter (TC 2.A.15) family.</text>
</comment>
<feature type="transmembrane region" description="Helical" evidence="9">
    <location>
        <begin position="112"/>
        <end position="130"/>
    </location>
</feature>
<feature type="transmembrane region" description="Helical" evidence="9">
    <location>
        <begin position="266"/>
        <end position="287"/>
    </location>
</feature>
<evidence type="ECO:0000256" key="7">
    <source>
        <dbReference type="ARBA" id="ARBA00023136"/>
    </source>
</evidence>
<evidence type="ECO:0000256" key="4">
    <source>
        <dbReference type="ARBA" id="ARBA00022475"/>
    </source>
</evidence>
<comment type="subcellular location">
    <subcellularLocation>
        <location evidence="1">Cell membrane</location>
        <topology evidence="1">Multi-pass membrane protein</topology>
    </subcellularLocation>
</comment>
<feature type="transmembrane region" description="Helical" evidence="9">
    <location>
        <begin position="517"/>
        <end position="536"/>
    </location>
</feature>
<evidence type="ECO:0000256" key="3">
    <source>
        <dbReference type="ARBA" id="ARBA00022448"/>
    </source>
</evidence>
<evidence type="ECO:0000256" key="8">
    <source>
        <dbReference type="SAM" id="MobiDB-lite"/>
    </source>
</evidence>
<dbReference type="PANTHER" id="PTHR30047:SF7">
    <property type="entry name" value="HIGH-AFFINITY CHOLINE TRANSPORT PROTEIN"/>
    <property type="match status" value="1"/>
</dbReference>
<feature type="transmembrane region" description="Helical" evidence="9">
    <location>
        <begin position="471"/>
        <end position="490"/>
    </location>
</feature>
<evidence type="ECO:0000313" key="10">
    <source>
        <dbReference type="EMBL" id="MTH78627.1"/>
    </source>
</evidence>
<name>A0A6L6JDD9_9RHOB</name>
<evidence type="ECO:0000256" key="5">
    <source>
        <dbReference type="ARBA" id="ARBA00022692"/>
    </source>
</evidence>
<feature type="transmembrane region" description="Helical" evidence="9">
    <location>
        <begin position="224"/>
        <end position="245"/>
    </location>
</feature>
<dbReference type="InterPro" id="IPR000060">
    <property type="entry name" value="BCCT_transptr"/>
</dbReference>
<comment type="caution">
    <text evidence="10">The sequence shown here is derived from an EMBL/GenBank/DDBJ whole genome shotgun (WGS) entry which is preliminary data.</text>
</comment>
<reference evidence="10 11" key="1">
    <citation type="submission" date="2019-11" db="EMBL/GenBank/DDBJ databases">
        <authorList>
            <person name="Dong K."/>
        </authorList>
    </citation>
    <scope>NUCLEOTIDE SEQUENCE [LARGE SCALE GENOMIC DNA]</scope>
    <source>
        <strain evidence="10 11">NBRC 111993</strain>
    </source>
</reference>
<feature type="region of interest" description="Disordered" evidence="8">
    <location>
        <begin position="1"/>
        <end position="31"/>
    </location>
</feature>